<keyword evidence="5" id="KW-0997">Cell inner membrane</keyword>
<dbReference type="GO" id="GO:0015079">
    <property type="term" value="F:potassium ion transmembrane transporter activity"/>
    <property type="evidence" value="ECO:0007669"/>
    <property type="project" value="UniProtKB-UniRule"/>
</dbReference>
<dbReference type="Proteomes" id="UP000075636">
    <property type="component" value="Unassembled WGS sequence"/>
</dbReference>
<dbReference type="InterPro" id="IPR053952">
    <property type="entry name" value="K_trans_C"/>
</dbReference>
<evidence type="ECO:0000256" key="12">
    <source>
        <dbReference type="ARBA" id="ARBA00023136"/>
    </source>
</evidence>
<feature type="transmembrane region" description="Helical" evidence="13">
    <location>
        <begin position="153"/>
        <end position="173"/>
    </location>
</feature>
<evidence type="ECO:0000259" key="15">
    <source>
        <dbReference type="Pfam" id="PF22776"/>
    </source>
</evidence>
<dbReference type="InterPro" id="IPR053951">
    <property type="entry name" value="K_trans_N"/>
</dbReference>
<feature type="transmembrane region" description="Helical" evidence="13">
    <location>
        <begin position="118"/>
        <end position="147"/>
    </location>
</feature>
<keyword evidence="12 13" id="KW-0472">Membrane</keyword>
<evidence type="ECO:0000256" key="4">
    <source>
        <dbReference type="ARBA" id="ARBA00022475"/>
    </source>
</evidence>
<keyword evidence="9 13" id="KW-0630">Potassium</keyword>
<feature type="transmembrane region" description="Helical" evidence="13">
    <location>
        <begin position="381"/>
        <end position="403"/>
    </location>
</feature>
<reference evidence="16 17" key="1">
    <citation type="submission" date="2015-06" db="EMBL/GenBank/DDBJ databases">
        <title>Improved classification and identification of acetic acid bacteria using matrix-assisted laser desorption/ionization time-of-flight mass spectrometry; Gluconobacter nephelii and Gluconobacter uchimurae are later heterotypic synonyms of Gluconobacter japonicus and Gluconobacter oxydans, respectively.</title>
        <authorList>
            <person name="Li L."/>
            <person name="Cleenwerck I."/>
            <person name="De Vuyst L."/>
            <person name="Vandamme P."/>
        </authorList>
    </citation>
    <scope>NUCLEOTIDE SEQUENCE [LARGE SCALE GENOMIC DNA]</scope>
    <source>
        <strain evidence="16 17">LMG 1768</strain>
    </source>
</reference>
<organism evidence="16 17">
    <name type="scientific">Gluconobacter albidus</name>
    <dbReference type="NCBI Taxonomy" id="318683"/>
    <lineage>
        <taxon>Bacteria</taxon>
        <taxon>Pseudomonadati</taxon>
        <taxon>Pseudomonadota</taxon>
        <taxon>Alphaproteobacteria</taxon>
        <taxon>Acetobacterales</taxon>
        <taxon>Acetobacteraceae</taxon>
        <taxon>Gluconobacter</taxon>
    </lineage>
</organism>
<name>A0A149TM46_9PROT</name>
<feature type="transmembrane region" description="Helical" evidence="13">
    <location>
        <begin position="264"/>
        <end position="285"/>
    </location>
</feature>
<feature type="transmembrane region" description="Helical" evidence="13">
    <location>
        <begin position="72"/>
        <end position="90"/>
    </location>
</feature>
<dbReference type="AlphaFoldDB" id="A0A149TM46"/>
<keyword evidence="7 13" id="KW-0812">Transmembrane</keyword>
<evidence type="ECO:0000256" key="9">
    <source>
        <dbReference type="ARBA" id="ARBA00022958"/>
    </source>
</evidence>
<comment type="caution">
    <text evidence="16">The sequence shown here is derived from an EMBL/GenBank/DDBJ whole genome shotgun (WGS) entry which is preliminary data.</text>
</comment>
<proteinExistence type="inferred from homology"/>
<evidence type="ECO:0000259" key="14">
    <source>
        <dbReference type="Pfam" id="PF02705"/>
    </source>
</evidence>
<evidence type="ECO:0000256" key="7">
    <source>
        <dbReference type="ARBA" id="ARBA00022692"/>
    </source>
</evidence>
<comment type="catalytic activity">
    <reaction evidence="13">
        <text>K(+)(in) + H(+)(in) = K(+)(out) + H(+)(out)</text>
        <dbReference type="Rhea" id="RHEA:28490"/>
        <dbReference type="ChEBI" id="CHEBI:15378"/>
        <dbReference type="ChEBI" id="CHEBI:29103"/>
    </reaction>
</comment>
<accession>A0A149TM46</accession>
<dbReference type="GO" id="GO:0005886">
    <property type="term" value="C:plasma membrane"/>
    <property type="evidence" value="ECO:0007669"/>
    <property type="project" value="UniProtKB-SubCell"/>
</dbReference>
<feature type="transmembrane region" description="Helical" evidence="13">
    <location>
        <begin position="185"/>
        <end position="208"/>
    </location>
</feature>
<feature type="transmembrane region" description="Helical" evidence="13">
    <location>
        <begin position="305"/>
        <end position="334"/>
    </location>
</feature>
<keyword evidence="3 13" id="KW-0813">Transport</keyword>
<keyword evidence="8 13" id="KW-0769">Symport</keyword>
<dbReference type="InterPro" id="IPR003855">
    <property type="entry name" value="K+_transporter"/>
</dbReference>
<dbReference type="PANTHER" id="PTHR30540">
    <property type="entry name" value="OSMOTIC STRESS POTASSIUM TRANSPORTER"/>
    <property type="match status" value="1"/>
</dbReference>
<dbReference type="Pfam" id="PF22776">
    <property type="entry name" value="K_trans_C"/>
    <property type="match status" value="1"/>
</dbReference>
<dbReference type="InterPro" id="IPR023051">
    <property type="entry name" value="Kup"/>
</dbReference>
<dbReference type="HAMAP" id="MF_01522">
    <property type="entry name" value="Kup"/>
    <property type="match status" value="1"/>
</dbReference>
<feature type="transmembrane region" description="Helical" evidence="13">
    <location>
        <begin position="437"/>
        <end position="458"/>
    </location>
</feature>
<evidence type="ECO:0000256" key="6">
    <source>
        <dbReference type="ARBA" id="ARBA00022538"/>
    </source>
</evidence>
<evidence type="ECO:0000256" key="3">
    <source>
        <dbReference type="ARBA" id="ARBA00022448"/>
    </source>
</evidence>
<comment type="function">
    <text evidence="13">Transport of potassium into the cell. Likely operates as a K(+):H(+) symporter.</text>
</comment>
<evidence type="ECO:0000256" key="1">
    <source>
        <dbReference type="ARBA" id="ARBA00004141"/>
    </source>
</evidence>
<feature type="domain" description="K+ potassium transporter integral membrane" evidence="14">
    <location>
        <begin position="29"/>
        <end position="481"/>
    </location>
</feature>
<evidence type="ECO:0000256" key="2">
    <source>
        <dbReference type="ARBA" id="ARBA00007019"/>
    </source>
</evidence>
<dbReference type="EMBL" id="LHZR01000086">
    <property type="protein sequence ID" value="KXV50064.1"/>
    <property type="molecule type" value="Genomic_DNA"/>
</dbReference>
<evidence type="ECO:0000256" key="8">
    <source>
        <dbReference type="ARBA" id="ARBA00022847"/>
    </source>
</evidence>
<dbReference type="Pfam" id="PF02705">
    <property type="entry name" value="K_trans"/>
    <property type="match status" value="1"/>
</dbReference>
<keyword evidence="11 13" id="KW-0406">Ion transport</keyword>
<feature type="transmembrane region" description="Helical" evidence="13">
    <location>
        <begin position="355"/>
        <end position="375"/>
    </location>
</feature>
<comment type="similarity">
    <text evidence="2 13">Belongs to the HAK/KUP transporter (TC 2.A.72) family.</text>
</comment>
<feature type="transmembrane region" description="Helical" evidence="13">
    <location>
        <begin position="220"/>
        <end position="243"/>
    </location>
</feature>
<dbReference type="PATRIC" id="fig|318683.6.peg.2141"/>
<evidence type="ECO:0000313" key="16">
    <source>
        <dbReference type="EMBL" id="KXV50064.1"/>
    </source>
</evidence>
<gene>
    <name evidence="13" type="primary">kup</name>
    <name evidence="16" type="ORF">AD945_02775</name>
</gene>
<keyword evidence="6 13" id="KW-0633">Potassium transport</keyword>
<keyword evidence="4 13" id="KW-1003">Cell membrane</keyword>
<feature type="domain" description="K+ potassium transporter C-terminal" evidence="15">
    <location>
        <begin position="493"/>
        <end position="641"/>
    </location>
</feature>
<evidence type="ECO:0000256" key="10">
    <source>
        <dbReference type="ARBA" id="ARBA00022989"/>
    </source>
</evidence>
<protein>
    <recommendedName>
        <fullName evidence="13">Probable potassium transport system protein Kup</fullName>
    </recommendedName>
</protein>
<sequence length="641" mass="69422">MVSLTAPVAVQGGKGSAGHDARPAGFAAILGALGVVFGDIGTSPLYALRTTAQVVSDHGTISASEVLGVESLLFWTLMLVVTVKYVILVMRADYNGEGGIIALMSLAQQNAKRKSVKLLLGMIGVIGACLFFGDGIITPAVSVISAIEGIEVSFPAASHLVVPLSIAVLIGLFSIQFHGTGKIGIIFGPVMVLWFLMIGVLGILAILHHPTILLALSPTYAIMFIARHGYLSFLALGSVVLAVTGAEALYADMSHFGRRPIREAWLFFVLPCLALNYFGQGALLISDPATISNPFFLLGPQWLQVPMIIISTIATVIASQACISGGFSLCRQLIQLGYVPRMRIMHTNPTEESQIYLPGLNHSLMVGALLLVIAFRSSEALASAYGIAVTGTFLCTCILAAVVYRDRYKWSAWATIAVFGGFFIIDGIFFASNTLKIIEGGWVPVLLAAVLIMMMFTWKKGRSLVLSRQQHDAMPVGTFIARLPHSRSIIRVPGTGVFMTANPEYIPTSLLHNLKHNKVLHDHVILLTVRNVNIPQVAPDQRAEVTEIAPNIYRVMLCYGFMEMPNLPVALAQLQVGDTGFDLPQASYFVSRELLVRAQPSQISRWRMALFLLMTRNATPVTDFLRIPLDRVVELGVRIGI</sequence>
<dbReference type="GO" id="GO:0015293">
    <property type="term" value="F:symporter activity"/>
    <property type="evidence" value="ECO:0007669"/>
    <property type="project" value="UniProtKB-UniRule"/>
</dbReference>
<feature type="transmembrane region" description="Helical" evidence="13">
    <location>
        <begin position="410"/>
        <end position="431"/>
    </location>
</feature>
<keyword evidence="10 13" id="KW-1133">Transmembrane helix</keyword>
<evidence type="ECO:0000256" key="13">
    <source>
        <dbReference type="HAMAP-Rule" id="MF_01522"/>
    </source>
</evidence>
<evidence type="ECO:0000256" key="11">
    <source>
        <dbReference type="ARBA" id="ARBA00023065"/>
    </source>
</evidence>
<comment type="subcellular location">
    <subcellularLocation>
        <location evidence="13">Cell membrane</location>
        <topology evidence="13">Multi-pass membrane protein</topology>
    </subcellularLocation>
    <subcellularLocation>
        <location evidence="1">Membrane</location>
        <topology evidence="1">Multi-pass membrane protein</topology>
    </subcellularLocation>
</comment>
<evidence type="ECO:0000256" key="5">
    <source>
        <dbReference type="ARBA" id="ARBA00022519"/>
    </source>
</evidence>
<dbReference type="PANTHER" id="PTHR30540:SF79">
    <property type="entry name" value="LOW AFFINITY POTASSIUM TRANSPORT SYSTEM PROTEIN KUP"/>
    <property type="match status" value="1"/>
</dbReference>
<evidence type="ECO:0000313" key="17">
    <source>
        <dbReference type="Proteomes" id="UP000075636"/>
    </source>
</evidence>